<accession>A0A9R1CU75</accession>
<sequence length="72" mass="7534">MDEGDPKGFDEGISGSRGDPRVLFLLNVVLSASFGATVVWGLSLLDAAELSLMNVATATVVLFALTYLVTNS</sequence>
<gene>
    <name evidence="3" type="ORF">KM295_11295</name>
</gene>
<dbReference type="InterPro" id="IPR058420">
    <property type="entry name" value="DUF8107"/>
</dbReference>
<feature type="transmembrane region" description="Helical" evidence="1">
    <location>
        <begin position="51"/>
        <end position="70"/>
    </location>
</feature>
<dbReference type="RefSeq" id="WP_256030086.1">
    <property type="nucleotide sequence ID" value="NZ_JAHLKM010000016.1"/>
</dbReference>
<proteinExistence type="predicted"/>
<dbReference type="Pfam" id="PF26409">
    <property type="entry name" value="DUF8107"/>
    <property type="match status" value="1"/>
</dbReference>
<dbReference type="Proteomes" id="UP001139494">
    <property type="component" value="Unassembled WGS sequence"/>
</dbReference>
<feature type="domain" description="DUF8107" evidence="2">
    <location>
        <begin position="3"/>
        <end position="70"/>
    </location>
</feature>
<name>A0A9R1CU75_9EURY</name>
<feature type="transmembrane region" description="Helical" evidence="1">
    <location>
        <begin position="22"/>
        <end position="45"/>
    </location>
</feature>
<organism evidence="3 4">
    <name type="scientific">Natronomonas aquatica</name>
    <dbReference type="NCBI Taxonomy" id="2841590"/>
    <lineage>
        <taxon>Archaea</taxon>
        <taxon>Methanobacteriati</taxon>
        <taxon>Methanobacteriota</taxon>
        <taxon>Stenosarchaea group</taxon>
        <taxon>Halobacteria</taxon>
        <taxon>Halobacteriales</taxon>
        <taxon>Natronomonadaceae</taxon>
        <taxon>Natronomonas</taxon>
    </lineage>
</organism>
<evidence type="ECO:0000313" key="3">
    <source>
        <dbReference type="EMBL" id="MCQ4334052.1"/>
    </source>
</evidence>
<protein>
    <recommendedName>
        <fullName evidence="2">DUF8107 domain-containing protein</fullName>
    </recommendedName>
</protein>
<keyword evidence="1" id="KW-1133">Transmembrane helix</keyword>
<keyword evidence="1" id="KW-0812">Transmembrane</keyword>
<dbReference type="EMBL" id="JAHLKM010000016">
    <property type="protein sequence ID" value="MCQ4334052.1"/>
    <property type="molecule type" value="Genomic_DNA"/>
</dbReference>
<evidence type="ECO:0000259" key="2">
    <source>
        <dbReference type="Pfam" id="PF26409"/>
    </source>
</evidence>
<comment type="caution">
    <text evidence="3">The sequence shown here is derived from an EMBL/GenBank/DDBJ whole genome shotgun (WGS) entry which is preliminary data.</text>
</comment>
<evidence type="ECO:0000256" key="1">
    <source>
        <dbReference type="SAM" id="Phobius"/>
    </source>
</evidence>
<keyword evidence="4" id="KW-1185">Reference proteome</keyword>
<dbReference type="AlphaFoldDB" id="A0A9R1CU75"/>
<evidence type="ECO:0000313" key="4">
    <source>
        <dbReference type="Proteomes" id="UP001139494"/>
    </source>
</evidence>
<reference evidence="3" key="1">
    <citation type="journal article" date="2023" name="Front. Microbiol.">
        <title>Genomic-based phylogenetic and metabolic analyses of the genus Natronomonas, and description of Natronomonas aquatica sp. nov.</title>
        <authorList>
            <person name="Garcia-Roldan A."/>
            <person name="Duran-Viseras A."/>
            <person name="de la Haba R.R."/>
            <person name="Corral P."/>
            <person name="Sanchez-Porro C."/>
            <person name="Ventosa A."/>
        </authorList>
    </citation>
    <scope>NUCLEOTIDE SEQUENCE</scope>
    <source>
        <strain evidence="3">F2-12</strain>
    </source>
</reference>
<keyword evidence="1" id="KW-0472">Membrane</keyword>